<feature type="domain" description="Aminoglycoside phosphotransferase" evidence="1">
    <location>
        <begin position="30"/>
        <end position="236"/>
    </location>
</feature>
<comment type="caution">
    <text evidence="2">The sequence shown here is derived from an EMBL/GenBank/DDBJ whole genome shotgun (WGS) entry which is preliminary data.</text>
</comment>
<evidence type="ECO:0000313" key="3">
    <source>
        <dbReference type="Proteomes" id="UP000520814"/>
    </source>
</evidence>
<dbReference type="RefSeq" id="WP_184194428.1">
    <property type="nucleotide sequence ID" value="NZ_JACHGW010000002.1"/>
</dbReference>
<keyword evidence="2" id="KW-0808">Transferase</keyword>
<dbReference type="EMBL" id="JACHGW010000002">
    <property type="protein sequence ID" value="MBB6050111.1"/>
    <property type="molecule type" value="Genomic_DNA"/>
</dbReference>
<dbReference type="Proteomes" id="UP000520814">
    <property type="component" value="Unassembled WGS sequence"/>
</dbReference>
<dbReference type="Gene3D" id="3.30.200.20">
    <property type="entry name" value="Phosphorylase Kinase, domain 1"/>
    <property type="match status" value="1"/>
</dbReference>
<dbReference type="InterPro" id="IPR052077">
    <property type="entry name" value="CcrZ_PhaseVar_Mediator"/>
</dbReference>
<dbReference type="InterPro" id="IPR002575">
    <property type="entry name" value="Aminoglycoside_PTrfase"/>
</dbReference>
<dbReference type="PANTHER" id="PTHR40086">
    <property type="entry name" value="PHOSPHOTRANSFERASE YTMP-RELATED"/>
    <property type="match status" value="1"/>
</dbReference>
<protein>
    <submittedName>
        <fullName evidence="2">Thiamine kinase-like enzyme</fullName>
    </submittedName>
</protein>
<keyword evidence="2" id="KW-0418">Kinase</keyword>
<evidence type="ECO:0000313" key="2">
    <source>
        <dbReference type="EMBL" id="MBB6050111.1"/>
    </source>
</evidence>
<keyword evidence="3" id="KW-1185">Reference proteome</keyword>
<dbReference type="Pfam" id="PF01636">
    <property type="entry name" value="APH"/>
    <property type="match status" value="1"/>
</dbReference>
<dbReference type="SUPFAM" id="SSF56112">
    <property type="entry name" value="Protein kinase-like (PK-like)"/>
    <property type="match status" value="1"/>
</dbReference>
<gene>
    <name evidence="2" type="ORF">HNQ39_001902</name>
</gene>
<dbReference type="InterPro" id="IPR011009">
    <property type="entry name" value="Kinase-like_dom_sf"/>
</dbReference>
<dbReference type="Gene3D" id="3.90.1200.10">
    <property type="match status" value="1"/>
</dbReference>
<sequence length="291" mass="32110">MTPERLRERVPLFAEARALELMPLADGVSHNNTNYKVWADGTAYFLRVPGTAAPFLGVQRDEELAALRAAGAQGLAPEVLFAAPDGLLVLPFLAGGHWTPAEAARPENIVRLAQTLRRLHDIREVAAHCSVYERIERLIASATQLGQALPDNLPALLAWMATLRQQRATDPRASVGLCHGDFWLHNFLDDGKQLWLIDWEFAGRGDGLVDLAKITIGGSSYTPAHQQALLHAYGYTEPGDLTLLDEQKTLLLLFQAVWALVLHGLRGPESAFDYLAHSQQTFRQINRALSL</sequence>
<dbReference type="PANTHER" id="PTHR40086:SF1">
    <property type="entry name" value="CELL CYCLE REGULATOR CCRZ"/>
    <property type="match status" value="1"/>
</dbReference>
<accession>A0A7W9SP08</accession>
<evidence type="ECO:0000259" key="1">
    <source>
        <dbReference type="Pfam" id="PF01636"/>
    </source>
</evidence>
<dbReference type="AlphaFoldDB" id="A0A7W9SP08"/>
<proteinExistence type="predicted"/>
<reference evidence="2 3" key="1">
    <citation type="submission" date="2020-08" db="EMBL/GenBank/DDBJ databases">
        <title>Genomic Encyclopedia of Type Strains, Phase IV (KMG-IV): sequencing the most valuable type-strain genomes for metagenomic binning, comparative biology and taxonomic classification.</title>
        <authorList>
            <person name="Goeker M."/>
        </authorList>
    </citation>
    <scope>NUCLEOTIDE SEQUENCE [LARGE SCALE GENOMIC DNA]</scope>
    <source>
        <strain evidence="2 3">DSM 23562</strain>
    </source>
</reference>
<organism evidence="2 3">
    <name type="scientific">Armatimonas rosea</name>
    <dbReference type="NCBI Taxonomy" id="685828"/>
    <lineage>
        <taxon>Bacteria</taxon>
        <taxon>Bacillati</taxon>
        <taxon>Armatimonadota</taxon>
        <taxon>Armatimonadia</taxon>
        <taxon>Armatimonadales</taxon>
        <taxon>Armatimonadaceae</taxon>
        <taxon>Armatimonas</taxon>
    </lineage>
</organism>
<dbReference type="GO" id="GO:0016301">
    <property type="term" value="F:kinase activity"/>
    <property type="evidence" value="ECO:0007669"/>
    <property type="project" value="UniProtKB-KW"/>
</dbReference>
<name>A0A7W9SP08_ARMRO</name>
<dbReference type="CDD" id="cd05151">
    <property type="entry name" value="ChoK-like"/>
    <property type="match status" value="1"/>
</dbReference>